<name>A0A367FEB7_9ACTN</name>
<dbReference type="Proteomes" id="UP000253094">
    <property type="component" value="Unassembled WGS sequence"/>
</dbReference>
<gene>
    <name evidence="2" type="ORF">DQ384_23275</name>
</gene>
<protein>
    <submittedName>
        <fullName evidence="2">Uncharacterized protein</fullName>
    </submittedName>
</protein>
<evidence type="ECO:0000313" key="2">
    <source>
        <dbReference type="EMBL" id="RCG28664.1"/>
    </source>
</evidence>
<keyword evidence="3" id="KW-1185">Reference proteome</keyword>
<reference evidence="2 3" key="1">
    <citation type="submission" date="2018-06" db="EMBL/GenBank/DDBJ databases">
        <title>Sphaerisporangium craniellae sp. nov., isolated from a marine sponge in the South China Sea.</title>
        <authorList>
            <person name="Li L."/>
        </authorList>
    </citation>
    <scope>NUCLEOTIDE SEQUENCE [LARGE SCALE GENOMIC DNA]</scope>
    <source>
        <strain evidence="2 3">CCTCC AA 208026</strain>
    </source>
</reference>
<evidence type="ECO:0000256" key="1">
    <source>
        <dbReference type="SAM" id="MobiDB-lite"/>
    </source>
</evidence>
<organism evidence="2 3">
    <name type="scientific">Sphaerisporangium album</name>
    <dbReference type="NCBI Taxonomy" id="509200"/>
    <lineage>
        <taxon>Bacteria</taxon>
        <taxon>Bacillati</taxon>
        <taxon>Actinomycetota</taxon>
        <taxon>Actinomycetes</taxon>
        <taxon>Streptosporangiales</taxon>
        <taxon>Streptosporangiaceae</taxon>
        <taxon>Sphaerisporangium</taxon>
    </lineage>
</organism>
<dbReference type="RefSeq" id="WP_114030993.1">
    <property type="nucleotide sequence ID" value="NZ_QOIL01000013.1"/>
</dbReference>
<dbReference type="EMBL" id="QOIL01000013">
    <property type="protein sequence ID" value="RCG28664.1"/>
    <property type="molecule type" value="Genomic_DNA"/>
</dbReference>
<feature type="region of interest" description="Disordered" evidence="1">
    <location>
        <begin position="108"/>
        <end position="140"/>
    </location>
</feature>
<evidence type="ECO:0000313" key="3">
    <source>
        <dbReference type="Proteomes" id="UP000253094"/>
    </source>
</evidence>
<proteinExistence type="predicted"/>
<accession>A0A367FEB7</accession>
<comment type="caution">
    <text evidence="2">The sequence shown here is derived from an EMBL/GenBank/DDBJ whole genome shotgun (WGS) entry which is preliminary data.</text>
</comment>
<dbReference type="OrthoDB" id="3538210at2"/>
<dbReference type="AlphaFoldDB" id="A0A367FEB7"/>
<feature type="compositionally biased region" description="Basic residues" evidence="1">
    <location>
        <begin position="128"/>
        <end position="140"/>
    </location>
</feature>
<sequence>MNAYRWQTGADLLTAPITPATRAALFRVLAEQPEFTSKGQVTDALGRTGVALSTTAPGDESTRGDVEYRMIIDGKTAELLQIEVRDQRPQPLLTQSYERMGWVRRGWGTGRSAGLRQGDRGDPGRGLRGPRRGSRRQGSW</sequence>